<name>A0A5D2EA37_GOSDA</name>
<protein>
    <submittedName>
        <fullName evidence="1">Uncharacterized protein</fullName>
    </submittedName>
</protein>
<organism evidence="1 2">
    <name type="scientific">Gossypium darwinii</name>
    <name type="common">Darwin's cotton</name>
    <name type="synonym">Gossypium barbadense var. darwinii</name>
    <dbReference type="NCBI Taxonomy" id="34276"/>
    <lineage>
        <taxon>Eukaryota</taxon>
        <taxon>Viridiplantae</taxon>
        <taxon>Streptophyta</taxon>
        <taxon>Embryophyta</taxon>
        <taxon>Tracheophyta</taxon>
        <taxon>Spermatophyta</taxon>
        <taxon>Magnoliopsida</taxon>
        <taxon>eudicotyledons</taxon>
        <taxon>Gunneridae</taxon>
        <taxon>Pentapetalae</taxon>
        <taxon>rosids</taxon>
        <taxon>malvids</taxon>
        <taxon>Malvales</taxon>
        <taxon>Malvaceae</taxon>
        <taxon>Malvoideae</taxon>
        <taxon>Gossypium</taxon>
    </lineage>
</organism>
<dbReference type="EMBL" id="CM017699">
    <property type="protein sequence ID" value="TYG90373.1"/>
    <property type="molecule type" value="Genomic_DNA"/>
</dbReference>
<accession>A0A5D2EA37</accession>
<sequence length="135" mass="14886">MESYLGPANIITLNSSKSIIPFPSLSTPLIIFLHSVMEQSSPRLLRTLSYTENASFRFSRTSLESTPLVLSSTNSSKFMNPSPSASNSLIIFWTSSSEGCWPREPMMEASSDDEILPSPLASNILKMCSSSWGWI</sequence>
<proteinExistence type="predicted"/>
<dbReference type="AlphaFoldDB" id="A0A5D2EA37"/>
<gene>
    <name evidence="1" type="ORF">ES288_A12G176500v1</name>
</gene>
<dbReference type="Proteomes" id="UP000323506">
    <property type="component" value="Chromosome A12"/>
</dbReference>
<evidence type="ECO:0000313" key="2">
    <source>
        <dbReference type="Proteomes" id="UP000323506"/>
    </source>
</evidence>
<reference evidence="1 2" key="1">
    <citation type="submission" date="2019-06" db="EMBL/GenBank/DDBJ databases">
        <title>WGS assembly of Gossypium darwinii.</title>
        <authorList>
            <person name="Chen Z.J."/>
            <person name="Sreedasyam A."/>
            <person name="Ando A."/>
            <person name="Song Q."/>
            <person name="De L."/>
            <person name="Hulse-Kemp A."/>
            <person name="Ding M."/>
            <person name="Ye W."/>
            <person name="Kirkbride R."/>
            <person name="Jenkins J."/>
            <person name="Plott C."/>
            <person name="Lovell J."/>
            <person name="Lin Y.-M."/>
            <person name="Vaughn R."/>
            <person name="Liu B."/>
            <person name="Li W."/>
            <person name="Simpson S."/>
            <person name="Scheffler B."/>
            <person name="Saski C."/>
            <person name="Grover C."/>
            <person name="Hu G."/>
            <person name="Conover J."/>
            <person name="Carlson J."/>
            <person name="Shu S."/>
            <person name="Boston L."/>
            <person name="Williams M."/>
            <person name="Peterson D."/>
            <person name="Mcgee K."/>
            <person name="Jones D."/>
            <person name="Wendel J."/>
            <person name="Stelly D."/>
            <person name="Grimwood J."/>
            <person name="Schmutz J."/>
        </authorList>
    </citation>
    <scope>NUCLEOTIDE SEQUENCE [LARGE SCALE GENOMIC DNA]</scope>
    <source>
        <strain evidence="1">1808015.09</strain>
    </source>
</reference>
<keyword evidence="2" id="KW-1185">Reference proteome</keyword>
<evidence type="ECO:0000313" key="1">
    <source>
        <dbReference type="EMBL" id="TYG90373.1"/>
    </source>
</evidence>